<dbReference type="GO" id="GO:0006310">
    <property type="term" value="P:DNA recombination"/>
    <property type="evidence" value="ECO:0007669"/>
    <property type="project" value="UniProtKB-KW"/>
</dbReference>
<dbReference type="Pfam" id="PF13102">
    <property type="entry name" value="Phage_int_SAM_5"/>
    <property type="match status" value="1"/>
</dbReference>
<accession>A0A015W6U8</accession>
<dbReference type="Gene3D" id="1.10.150.130">
    <property type="match status" value="1"/>
</dbReference>
<dbReference type="InterPro" id="IPR011010">
    <property type="entry name" value="DNA_brk_join_enz"/>
</dbReference>
<dbReference type="AlphaFoldDB" id="A0A015W6U8"/>
<dbReference type="CDD" id="cd01185">
    <property type="entry name" value="INTN1_C_like"/>
    <property type="match status" value="1"/>
</dbReference>
<dbReference type="Gene3D" id="1.10.443.10">
    <property type="entry name" value="Intergrase catalytic core"/>
    <property type="match status" value="1"/>
</dbReference>
<comment type="similarity">
    <text evidence="1">Belongs to the 'phage' integrase family.</text>
</comment>
<name>A0A015W6U8_BACFG</name>
<dbReference type="GO" id="GO:0003677">
    <property type="term" value="F:DNA binding"/>
    <property type="evidence" value="ECO:0007669"/>
    <property type="project" value="UniProtKB-KW"/>
</dbReference>
<evidence type="ECO:0000256" key="2">
    <source>
        <dbReference type="ARBA" id="ARBA00023125"/>
    </source>
</evidence>
<evidence type="ECO:0000313" key="5">
    <source>
        <dbReference type="EMBL" id="EXY76220.1"/>
    </source>
</evidence>
<dbReference type="InterPro" id="IPR010998">
    <property type="entry name" value="Integrase_recombinase_N"/>
</dbReference>
<organism evidence="5 6">
    <name type="scientific">Bacteroides fragilis str. 3988T(B)14</name>
    <dbReference type="NCBI Taxonomy" id="1339315"/>
    <lineage>
        <taxon>Bacteria</taxon>
        <taxon>Pseudomonadati</taxon>
        <taxon>Bacteroidota</taxon>
        <taxon>Bacteroidia</taxon>
        <taxon>Bacteroidales</taxon>
        <taxon>Bacteroidaceae</taxon>
        <taxon>Bacteroides</taxon>
    </lineage>
</organism>
<dbReference type="InterPro" id="IPR013762">
    <property type="entry name" value="Integrase-like_cat_sf"/>
</dbReference>
<dbReference type="Proteomes" id="UP000020529">
    <property type="component" value="Unassembled WGS sequence"/>
</dbReference>
<protein>
    <submittedName>
        <fullName evidence="5">Phage integrase family protein</fullName>
    </submittedName>
</protein>
<proteinExistence type="inferred from homology"/>
<evidence type="ECO:0000256" key="3">
    <source>
        <dbReference type="ARBA" id="ARBA00023172"/>
    </source>
</evidence>
<dbReference type="EMBL" id="JGCY01000210">
    <property type="protein sequence ID" value="EXY76220.1"/>
    <property type="molecule type" value="Genomic_DNA"/>
</dbReference>
<dbReference type="InterPro" id="IPR002104">
    <property type="entry name" value="Integrase_catalytic"/>
</dbReference>
<keyword evidence="2" id="KW-0238">DNA-binding</keyword>
<dbReference type="PATRIC" id="fig|1339315.3.peg.798"/>
<reference evidence="5 6" key="1">
    <citation type="submission" date="2014-02" db="EMBL/GenBank/DDBJ databases">
        <authorList>
            <person name="Sears C."/>
            <person name="Carroll K."/>
            <person name="Sack B.R."/>
            <person name="Qadri F."/>
            <person name="Myers L.L."/>
            <person name="Chung G.-T."/>
            <person name="Escheverria P."/>
            <person name="Fraser C.M."/>
            <person name="Sadzewicz L."/>
            <person name="Shefchek K.A."/>
            <person name="Tallon L."/>
            <person name="Das S.P."/>
            <person name="Daugherty S."/>
            <person name="Mongodin E.F."/>
        </authorList>
    </citation>
    <scope>NUCLEOTIDE SEQUENCE [LARGE SCALE GENOMIC DNA]</scope>
    <source>
        <strain evidence="6">3988T(B)14</strain>
    </source>
</reference>
<dbReference type="PANTHER" id="PTHR30349:SF64">
    <property type="entry name" value="PROPHAGE INTEGRASE INTD-RELATED"/>
    <property type="match status" value="1"/>
</dbReference>
<feature type="domain" description="Tyr recombinase" evidence="4">
    <location>
        <begin position="206"/>
        <end position="379"/>
    </location>
</feature>
<dbReference type="PANTHER" id="PTHR30349">
    <property type="entry name" value="PHAGE INTEGRASE-RELATED"/>
    <property type="match status" value="1"/>
</dbReference>
<evidence type="ECO:0000313" key="6">
    <source>
        <dbReference type="Proteomes" id="UP000020529"/>
    </source>
</evidence>
<keyword evidence="3" id="KW-0233">DNA recombination</keyword>
<gene>
    <name evidence="5" type="ORF">M124_4937</name>
</gene>
<dbReference type="InterPro" id="IPR050090">
    <property type="entry name" value="Tyrosine_recombinase_XerCD"/>
</dbReference>
<dbReference type="Pfam" id="PF00589">
    <property type="entry name" value="Phage_integrase"/>
    <property type="match status" value="1"/>
</dbReference>
<dbReference type="PROSITE" id="PS51898">
    <property type="entry name" value="TYR_RECOMBINASE"/>
    <property type="match status" value="1"/>
</dbReference>
<dbReference type="RefSeq" id="WP_032570802.1">
    <property type="nucleotide sequence ID" value="NZ_JGCY01000210.1"/>
</dbReference>
<dbReference type="SUPFAM" id="SSF56349">
    <property type="entry name" value="DNA breaking-rejoining enzymes"/>
    <property type="match status" value="1"/>
</dbReference>
<evidence type="ECO:0000259" key="4">
    <source>
        <dbReference type="PROSITE" id="PS51898"/>
    </source>
</evidence>
<sequence length="385" mass="43952">MKVEIKERQLTAGNRSLYLEYYETGFRKKENLHLYLIPDDAPHAKKLNGETYRKAQEIRAQRILNPPTFEKKKKTEDNKTAKTMTWLGWCDDYIQSAIDSGNCEKMIAHKGVVRKRIAAYLQRIKQTNVLLKDVDRDLVSGLFDYMRSYRNRKQIKTNGGRLAAYSLVLFEETVKAIFNKAVRDGLIAYNPVQDLTREEHFHAPDKHREYLTADELKRFLAVEPQTAMEQTVQMAFGFSCMTGLRLGDMQHLRWSDIKDVNGVQMVSIIQHKTKRPVTVPLNTLALSLLPPRPENGEEGIIFPLVKKPDNVAKYVRRIKEKAGIEKDFTYHSSRHSAATLAITAGAELYSVSKILGHGSIASTQVYAKVNMEKKVEAMSLTDGVF</sequence>
<comment type="caution">
    <text evidence="5">The sequence shown here is derived from an EMBL/GenBank/DDBJ whole genome shotgun (WGS) entry which is preliminary data.</text>
</comment>
<evidence type="ECO:0000256" key="1">
    <source>
        <dbReference type="ARBA" id="ARBA00008857"/>
    </source>
</evidence>
<dbReference type="GO" id="GO:0015074">
    <property type="term" value="P:DNA integration"/>
    <property type="evidence" value="ECO:0007669"/>
    <property type="project" value="InterPro"/>
</dbReference>
<dbReference type="InterPro" id="IPR025269">
    <property type="entry name" value="SAM-like_dom"/>
</dbReference>